<accession>A0A506V0B2</accession>
<dbReference type="InterPro" id="IPR043129">
    <property type="entry name" value="ATPase_NBD"/>
</dbReference>
<comment type="similarity">
    <text evidence="1">Belongs to the ROK (NagC/XylR) family.</text>
</comment>
<proteinExistence type="inferred from homology"/>
<gene>
    <name evidence="2" type="ORF">FKM52_19620</name>
</gene>
<name>A0A506V0B2_9GAMM</name>
<dbReference type="Pfam" id="PF00480">
    <property type="entry name" value="ROK"/>
    <property type="match status" value="1"/>
</dbReference>
<dbReference type="EMBL" id="VHQI01000017">
    <property type="protein sequence ID" value="TPW39184.1"/>
    <property type="molecule type" value="Genomic_DNA"/>
</dbReference>
<dbReference type="InterPro" id="IPR000600">
    <property type="entry name" value="ROK"/>
</dbReference>
<dbReference type="OrthoDB" id="9810372at2"/>
<organism evidence="2 3">
    <name type="scientific">Mixta tenebrionis</name>
    <dbReference type="NCBI Taxonomy" id="2562439"/>
    <lineage>
        <taxon>Bacteria</taxon>
        <taxon>Pseudomonadati</taxon>
        <taxon>Pseudomonadota</taxon>
        <taxon>Gammaproteobacteria</taxon>
        <taxon>Enterobacterales</taxon>
        <taxon>Erwiniaceae</taxon>
        <taxon>Mixta</taxon>
    </lineage>
</organism>
<comment type="caution">
    <text evidence="2">The sequence shown here is derived from an EMBL/GenBank/DDBJ whole genome shotgun (WGS) entry which is preliminary data.</text>
</comment>
<dbReference type="AlphaFoldDB" id="A0A506V0B2"/>
<dbReference type="SUPFAM" id="SSF53067">
    <property type="entry name" value="Actin-like ATPase domain"/>
    <property type="match status" value="1"/>
</dbReference>
<protein>
    <submittedName>
        <fullName evidence="2">ROK family protein</fullName>
    </submittedName>
</protein>
<dbReference type="PANTHER" id="PTHR18964:SF149">
    <property type="entry name" value="BIFUNCTIONAL UDP-N-ACETYLGLUCOSAMINE 2-EPIMERASE_N-ACETYLMANNOSAMINE KINASE"/>
    <property type="match status" value="1"/>
</dbReference>
<dbReference type="RefSeq" id="WP_141177840.1">
    <property type="nucleotide sequence ID" value="NZ_JBHUFX010000036.1"/>
</dbReference>
<keyword evidence="3" id="KW-1185">Reference proteome</keyword>
<reference evidence="2 3" key="1">
    <citation type="submission" date="2019-06" db="EMBL/GenBank/DDBJ databases">
        <authorList>
            <person name="Yang Y."/>
        </authorList>
    </citation>
    <scope>NUCLEOTIDE SEQUENCE [LARGE SCALE GENOMIC DNA]</scope>
    <source>
        <strain evidence="2 3">BIT-26</strain>
    </source>
</reference>
<sequence>MHYLGIDIGGSFIKYAVVDDRYRIISAWQKPTLGFDAAQDFYDYLCQGVDDSAVQLVGISAPGVIDKSSRVLSKAASSLEIICGTNVNAEVAKRLHLPIKTLNDGKAAACCELKMGNGRHTKSSAYWIIGTGIGGCLCLGDKIISGENGIAGEFSHIPLSVEKGKIRGIGSAASVSALLAAYNARVPAAKSVTDGKSVCQRYLNGDPEAQLAIDEWCQHNIMGLYTLTMTFNPEVICIGGAISEESWLIEKLREAYYQIGSRFNKLLTTRIIGCMHTKNANVLGAILYAREAVIVPSSPEREIDS</sequence>
<evidence type="ECO:0000256" key="1">
    <source>
        <dbReference type="ARBA" id="ARBA00006479"/>
    </source>
</evidence>
<evidence type="ECO:0000313" key="2">
    <source>
        <dbReference type="EMBL" id="TPW39184.1"/>
    </source>
</evidence>
<evidence type="ECO:0000313" key="3">
    <source>
        <dbReference type="Proteomes" id="UP000319523"/>
    </source>
</evidence>
<dbReference type="PANTHER" id="PTHR18964">
    <property type="entry name" value="ROK (REPRESSOR, ORF, KINASE) FAMILY"/>
    <property type="match status" value="1"/>
</dbReference>
<dbReference type="Gene3D" id="3.30.420.40">
    <property type="match status" value="2"/>
</dbReference>
<dbReference type="Proteomes" id="UP000319523">
    <property type="component" value="Unassembled WGS sequence"/>
</dbReference>